<dbReference type="Proteomes" id="UP001595882">
    <property type="component" value="Unassembled WGS sequence"/>
</dbReference>
<keyword evidence="12" id="KW-1185">Reference proteome</keyword>
<evidence type="ECO:0000313" key="12">
    <source>
        <dbReference type="Proteomes" id="UP001595882"/>
    </source>
</evidence>
<dbReference type="InterPro" id="IPR007387">
    <property type="entry name" value="TRAP_DctQ"/>
</dbReference>
<comment type="subcellular location">
    <subcellularLocation>
        <location evidence="1">Cell inner membrane</location>
        <topology evidence="1">Multi-pass membrane protein</topology>
    </subcellularLocation>
</comment>
<keyword evidence="2" id="KW-0813">Transport</keyword>
<name>A0ABV8WS89_9BACI</name>
<dbReference type="InterPro" id="IPR055348">
    <property type="entry name" value="DctQ"/>
</dbReference>
<proteinExistence type="inferred from homology"/>
<protein>
    <submittedName>
        <fullName evidence="11">TRAP transporter small permease</fullName>
    </submittedName>
</protein>
<keyword evidence="7 9" id="KW-0472">Membrane</keyword>
<evidence type="ECO:0000256" key="2">
    <source>
        <dbReference type="ARBA" id="ARBA00022448"/>
    </source>
</evidence>
<evidence type="ECO:0000256" key="5">
    <source>
        <dbReference type="ARBA" id="ARBA00022692"/>
    </source>
</evidence>
<evidence type="ECO:0000256" key="8">
    <source>
        <dbReference type="ARBA" id="ARBA00038436"/>
    </source>
</evidence>
<evidence type="ECO:0000256" key="1">
    <source>
        <dbReference type="ARBA" id="ARBA00004429"/>
    </source>
</evidence>
<accession>A0ABV8WS89</accession>
<dbReference type="RefSeq" id="WP_390248839.1">
    <property type="nucleotide sequence ID" value="NZ_JBHSDT010000002.1"/>
</dbReference>
<feature type="transmembrane region" description="Helical" evidence="9">
    <location>
        <begin position="50"/>
        <end position="67"/>
    </location>
</feature>
<feature type="domain" description="Tripartite ATP-independent periplasmic transporters DctQ component" evidence="10">
    <location>
        <begin position="27"/>
        <end position="146"/>
    </location>
</feature>
<feature type="transmembrane region" description="Helical" evidence="9">
    <location>
        <begin position="131"/>
        <end position="149"/>
    </location>
</feature>
<evidence type="ECO:0000313" key="11">
    <source>
        <dbReference type="EMBL" id="MFC4401849.1"/>
    </source>
</evidence>
<keyword evidence="4" id="KW-0997">Cell inner membrane</keyword>
<reference evidence="12" key="1">
    <citation type="journal article" date="2019" name="Int. J. Syst. Evol. Microbiol.">
        <title>The Global Catalogue of Microorganisms (GCM) 10K type strain sequencing project: providing services to taxonomists for standard genome sequencing and annotation.</title>
        <authorList>
            <consortium name="The Broad Institute Genomics Platform"/>
            <consortium name="The Broad Institute Genome Sequencing Center for Infectious Disease"/>
            <person name="Wu L."/>
            <person name="Ma J."/>
        </authorList>
    </citation>
    <scope>NUCLEOTIDE SEQUENCE [LARGE SCALE GENOMIC DNA]</scope>
    <source>
        <strain evidence="12">CCUG 37865</strain>
    </source>
</reference>
<evidence type="ECO:0000256" key="3">
    <source>
        <dbReference type="ARBA" id="ARBA00022475"/>
    </source>
</evidence>
<sequence length="163" mass="17989">MAIIDKIKVILDRTILFVASMLLVILVLGAIWQVFSRYVLQSPSTFTNELLGFLLIWTSLLGASYAFGSNQHLALTFVTNKLNKRGELATTILVDIIIVLFALLFLVSGGMDAVNITKVQTTPIIGISKGLVYSIIPISGLIIIIYKLLGIKKYKYIVQKEGE</sequence>
<evidence type="ECO:0000256" key="7">
    <source>
        <dbReference type="ARBA" id="ARBA00023136"/>
    </source>
</evidence>
<evidence type="ECO:0000256" key="9">
    <source>
        <dbReference type="SAM" id="Phobius"/>
    </source>
</evidence>
<dbReference type="Pfam" id="PF04290">
    <property type="entry name" value="DctQ"/>
    <property type="match status" value="1"/>
</dbReference>
<keyword evidence="5 9" id="KW-0812">Transmembrane</keyword>
<evidence type="ECO:0000256" key="4">
    <source>
        <dbReference type="ARBA" id="ARBA00022519"/>
    </source>
</evidence>
<keyword evidence="6 9" id="KW-1133">Transmembrane helix</keyword>
<keyword evidence="3" id="KW-1003">Cell membrane</keyword>
<feature type="transmembrane region" description="Helical" evidence="9">
    <location>
        <begin position="88"/>
        <end position="111"/>
    </location>
</feature>
<gene>
    <name evidence="11" type="ORF">ACFOY7_01900</name>
</gene>
<evidence type="ECO:0000259" key="10">
    <source>
        <dbReference type="Pfam" id="PF04290"/>
    </source>
</evidence>
<dbReference type="PANTHER" id="PTHR35011:SF2">
    <property type="entry name" value="2,3-DIKETO-L-GULONATE TRAP TRANSPORTER SMALL PERMEASE PROTEIN YIAM"/>
    <property type="match status" value="1"/>
</dbReference>
<comment type="caution">
    <text evidence="11">The sequence shown here is derived from an EMBL/GenBank/DDBJ whole genome shotgun (WGS) entry which is preliminary data.</text>
</comment>
<organism evidence="11 12">
    <name type="scientific">Gracilibacillus xinjiangensis</name>
    <dbReference type="NCBI Taxonomy" id="1193282"/>
    <lineage>
        <taxon>Bacteria</taxon>
        <taxon>Bacillati</taxon>
        <taxon>Bacillota</taxon>
        <taxon>Bacilli</taxon>
        <taxon>Bacillales</taxon>
        <taxon>Bacillaceae</taxon>
        <taxon>Gracilibacillus</taxon>
    </lineage>
</organism>
<evidence type="ECO:0000256" key="6">
    <source>
        <dbReference type="ARBA" id="ARBA00022989"/>
    </source>
</evidence>
<dbReference type="EMBL" id="JBHSDT010000002">
    <property type="protein sequence ID" value="MFC4401849.1"/>
    <property type="molecule type" value="Genomic_DNA"/>
</dbReference>
<feature type="transmembrane region" description="Helical" evidence="9">
    <location>
        <begin position="15"/>
        <end position="35"/>
    </location>
</feature>
<dbReference type="PANTHER" id="PTHR35011">
    <property type="entry name" value="2,3-DIKETO-L-GULONATE TRAP TRANSPORTER SMALL PERMEASE PROTEIN YIAM"/>
    <property type="match status" value="1"/>
</dbReference>
<comment type="similarity">
    <text evidence="8">Belongs to the TRAP transporter small permease family.</text>
</comment>